<dbReference type="PANTHER" id="PTHR12817">
    <property type="entry name" value="TRAFFICKING PROTEIN PARTICLE COMPLEX SUBUNIT 6B"/>
    <property type="match status" value="1"/>
</dbReference>
<dbReference type="RefSeq" id="XP_022466008.1">
    <property type="nucleotide sequence ID" value="XM_022609631.1"/>
</dbReference>
<dbReference type="GO" id="GO:1990072">
    <property type="term" value="C:TRAPPIII protein complex"/>
    <property type="evidence" value="ECO:0007669"/>
    <property type="project" value="EnsemblFungi"/>
</dbReference>
<dbReference type="HOGENOM" id="CLU_076409_2_0_1"/>
<dbReference type="PANTHER" id="PTHR12817:SF0">
    <property type="entry name" value="GEO08327P1"/>
    <property type="match status" value="1"/>
</dbReference>
<keyword evidence="4" id="KW-1185">Reference proteome</keyword>
<dbReference type="GeneID" id="34527495"/>
<feature type="region of interest" description="Disordered" evidence="2">
    <location>
        <begin position="1"/>
        <end position="22"/>
    </location>
</feature>
<protein>
    <recommendedName>
        <fullName evidence="5">Trafficking protein particle complex subunit</fullName>
    </recommendedName>
</protein>
<gene>
    <name evidence="3" type="primary">KNAG0H03490</name>
    <name evidence="3" type="ordered locus">KNAG_0H03490</name>
</gene>
<dbReference type="EMBL" id="HE978321">
    <property type="protein sequence ID" value="CCK71763.1"/>
    <property type="molecule type" value="Genomic_DNA"/>
</dbReference>
<dbReference type="Pfam" id="PF04051">
    <property type="entry name" value="TRAPP"/>
    <property type="match status" value="1"/>
</dbReference>
<dbReference type="GO" id="GO:0016239">
    <property type="term" value="P:positive regulation of macroautophagy"/>
    <property type="evidence" value="ECO:0007669"/>
    <property type="project" value="EnsemblFungi"/>
</dbReference>
<dbReference type="GO" id="GO:0006888">
    <property type="term" value="P:endoplasmic reticulum to Golgi vesicle-mediated transport"/>
    <property type="evidence" value="ECO:0007669"/>
    <property type="project" value="EnsemblFungi"/>
</dbReference>
<dbReference type="GO" id="GO:0031503">
    <property type="term" value="P:protein-containing complex localization"/>
    <property type="evidence" value="ECO:0007669"/>
    <property type="project" value="EnsemblFungi"/>
</dbReference>
<dbReference type="GO" id="GO:0000407">
    <property type="term" value="C:phagophore assembly site"/>
    <property type="evidence" value="ECO:0007669"/>
    <property type="project" value="EnsemblFungi"/>
</dbReference>
<dbReference type="InterPro" id="IPR024096">
    <property type="entry name" value="NO_sig/Golgi_transp_ligand-bd"/>
</dbReference>
<dbReference type="GO" id="GO:0065003">
    <property type="term" value="P:protein-containing complex assembly"/>
    <property type="evidence" value="ECO:0007669"/>
    <property type="project" value="EnsemblFungi"/>
</dbReference>
<dbReference type="GO" id="GO:0034497">
    <property type="term" value="P:protein localization to phagophore assembly site"/>
    <property type="evidence" value="ECO:0007669"/>
    <property type="project" value="EnsemblFungi"/>
</dbReference>
<evidence type="ECO:0008006" key="5">
    <source>
        <dbReference type="Google" id="ProtNLM"/>
    </source>
</evidence>
<dbReference type="Gene3D" id="3.30.1380.20">
    <property type="entry name" value="Trafficking protein particle complex subunit 3"/>
    <property type="match status" value="1"/>
</dbReference>
<dbReference type="CDD" id="cd14944">
    <property type="entry name" value="TRAPPC6A_Trs33"/>
    <property type="match status" value="1"/>
</dbReference>
<dbReference type="KEGG" id="kng:KNAG_0H03490"/>
<dbReference type="OrthoDB" id="941624at2759"/>
<accession>J7RPU0</accession>
<dbReference type="InterPro" id="IPR007194">
    <property type="entry name" value="TRAPP_component"/>
</dbReference>
<dbReference type="STRING" id="1071383.J7RPU0"/>
<organism evidence="3 4">
    <name type="scientific">Huiozyma naganishii (strain ATCC MYA-139 / BCRC 22969 / CBS 8797 / KCTC 17520 / NBRC 10181 / NCYC 3082 / Yp74L-3)</name>
    <name type="common">Yeast</name>
    <name type="synonym">Kazachstania naganishii</name>
    <dbReference type="NCBI Taxonomy" id="1071383"/>
    <lineage>
        <taxon>Eukaryota</taxon>
        <taxon>Fungi</taxon>
        <taxon>Dikarya</taxon>
        <taxon>Ascomycota</taxon>
        <taxon>Saccharomycotina</taxon>
        <taxon>Saccharomycetes</taxon>
        <taxon>Saccharomycetales</taxon>
        <taxon>Saccharomycetaceae</taxon>
        <taxon>Huiozyma</taxon>
    </lineage>
</organism>
<dbReference type="GO" id="GO:1990070">
    <property type="term" value="C:TRAPPI protein complex"/>
    <property type="evidence" value="ECO:0007669"/>
    <property type="project" value="EnsemblFungi"/>
</dbReference>
<dbReference type="InterPro" id="IPR037992">
    <property type="entry name" value="TRAPPC6/Trs33"/>
</dbReference>
<reference evidence="3 4" key="1">
    <citation type="journal article" date="2011" name="Proc. Natl. Acad. Sci. U.S.A.">
        <title>Evolutionary erosion of yeast sex chromosomes by mating-type switching accidents.</title>
        <authorList>
            <person name="Gordon J.L."/>
            <person name="Armisen D."/>
            <person name="Proux-Wera E."/>
            <person name="Oheigeartaigh S.S."/>
            <person name="Byrne K.P."/>
            <person name="Wolfe K.H."/>
        </authorList>
    </citation>
    <scope>NUCLEOTIDE SEQUENCE [LARGE SCALE GENOMIC DNA]</scope>
    <source>
        <strain evidence="4">ATCC MYA-139 / BCRC 22969 / CBS 8797 / CCRC 22969 / KCTC 17520 / NBRC 10181 / NCYC 3082</strain>
    </source>
</reference>
<evidence type="ECO:0000313" key="4">
    <source>
        <dbReference type="Proteomes" id="UP000006310"/>
    </source>
</evidence>
<comment type="similarity">
    <text evidence="1">Belongs to the TRAPP small subunits family. BET3 subfamily.</text>
</comment>
<proteinExistence type="inferred from homology"/>
<dbReference type="GO" id="GO:0005801">
    <property type="term" value="C:cis-Golgi network"/>
    <property type="evidence" value="ECO:0007669"/>
    <property type="project" value="EnsemblFungi"/>
</dbReference>
<evidence type="ECO:0000256" key="1">
    <source>
        <dbReference type="ARBA" id="ARBA00006218"/>
    </source>
</evidence>
<dbReference type="GO" id="GO:0005802">
    <property type="term" value="C:trans-Golgi network"/>
    <property type="evidence" value="ECO:0007669"/>
    <property type="project" value="EnsemblFungi"/>
</dbReference>
<reference evidence="4" key="2">
    <citation type="submission" date="2012-08" db="EMBL/GenBank/DDBJ databases">
        <title>Genome sequence of Kazachstania naganishii.</title>
        <authorList>
            <person name="Gordon J.L."/>
            <person name="Armisen D."/>
            <person name="Proux-Wera E."/>
            <person name="OhEigeartaigh S.S."/>
            <person name="Byrne K.P."/>
            <person name="Wolfe K.H."/>
        </authorList>
    </citation>
    <scope>NUCLEOTIDE SEQUENCE [LARGE SCALE GENOMIC DNA]</scope>
    <source>
        <strain evidence="4">ATCC MYA-139 / BCRC 22969 / CBS 8797 / CCRC 22969 / KCTC 17520 / NBRC 10181 / NCYC 3082</strain>
    </source>
</reference>
<evidence type="ECO:0000256" key="2">
    <source>
        <dbReference type="SAM" id="MobiDB-lite"/>
    </source>
</evidence>
<dbReference type="SUPFAM" id="SSF111126">
    <property type="entry name" value="Ligand-binding domain in the NO signalling and Golgi transport"/>
    <property type="match status" value="1"/>
</dbReference>
<dbReference type="eggNOG" id="KOG3316">
    <property type="taxonomic scope" value="Eukaryota"/>
</dbReference>
<name>J7RPU0_HUIN7</name>
<dbReference type="GO" id="GO:1990071">
    <property type="term" value="C:TRAPPII protein complex"/>
    <property type="evidence" value="ECO:0007669"/>
    <property type="project" value="EnsemblFungi"/>
</dbReference>
<dbReference type="AlphaFoldDB" id="J7RPU0"/>
<sequence length="271" mass="30222">MSQASVPGVANDGTGAVSQQRQYELEQEAMPKLNRTVFQMVLNEIIPMAYAVEVSKTVQKDETGEVAMGSLSLESTVPGDDNTAARRMRSSVMAVYNLAKLAEEDEDKYNSVLKRIESLGTSIGSKISDMLIFAKNPSISFKNMDLLSVMKFICRDVWKHVFGKQIDNLKTNHRGTFYLIDLDYAPIQDFTVEPSVLEEQLSEEDLQIYELKLVEPFLQFPVGIIKGVLHSLGHPLDKVVCLATYADKPKEKSKVGGFPKGINFHVQITNN</sequence>
<evidence type="ECO:0000313" key="3">
    <source>
        <dbReference type="EMBL" id="CCK71763.1"/>
    </source>
</evidence>
<dbReference type="Proteomes" id="UP000006310">
    <property type="component" value="Chromosome 8"/>
</dbReference>